<dbReference type="InterPro" id="IPR007110">
    <property type="entry name" value="Ig-like_dom"/>
</dbReference>
<reference evidence="22" key="3">
    <citation type="submission" date="2025-09" db="UniProtKB">
        <authorList>
            <consortium name="Ensembl"/>
        </authorList>
    </citation>
    <scope>IDENTIFICATION</scope>
    <source>
        <strain evidence="22">Thoroughbred</strain>
    </source>
</reference>
<evidence type="ECO:0000256" key="15">
    <source>
        <dbReference type="ARBA" id="ARBA00055497"/>
    </source>
</evidence>
<dbReference type="FunFam" id="2.60.40.10:FF:001899">
    <property type="entry name" value="Immunoglobulin superfamily containing leucine rich repeat 2"/>
    <property type="match status" value="1"/>
</dbReference>
<comment type="subunit">
    <text evidence="16">Homomultimer. Interacts with NTRK1/TrkA.</text>
</comment>
<dbReference type="Gene3D" id="2.60.40.10">
    <property type="entry name" value="Immunoglobulins"/>
    <property type="match status" value="1"/>
</dbReference>
<feature type="region of interest" description="Disordered" evidence="19">
    <location>
        <begin position="250"/>
        <end position="300"/>
    </location>
</feature>
<keyword evidence="8" id="KW-0677">Repeat</keyword>
<dbReference type="Gene3D" id="3.80.10.10">
    <property type="entry name" value="Ribonuclease Inhibitor"/>
    <property type="match status" value="1"/>
</dbReference>
<dbReference type="PROSITE" id="PS51450">
    <property type="entry name" value="LRR"/>
    <property type="match status" value="1"/>
</dbReference>
<dbReference type="InterPro" id="IPR032675">
    <property type="entry name" value="LRR_dom_sf"/>
</dbReference>
<evidence type="ECO:0000256" key="12">
    <source>
        <dbReference type="ARBA" id="ARBA00023157"/>
    </source>
</evidence>
<feature type="region of interest" description="Disordered" evidence="19">
    <location>
        <begin position="28"/>
        <end position="79"/>
    </location>
</feature>
<evidence type="ECO:0000256" key="10">
    <source>
        <dbReference type="ARBA" id="ARBA00022989"/>
    </source>
</evidence>
<dbReference type="Ensembl" id="ENSECAT00000146627.1">
    <property type="protein sequence ID" value="ENSECAP00000064717.1"/>
    <property type="gene ID" value="ENSECAG00000036372.2"/>
</dbReference>
<dbReference type="PROSITE" id="PS50835">
    <property type="entry name" value="IG_LIKE"/>
    <property type="match status" value="1"/>
</dbReference>
<evidence type="ECO:0000256" key="18">
    <source>
        <dbReference type="ARBA" id="ARBA00075245"/>
    </source>
</evidence>
<protein>
    <recommendedName>
        <fullName evidence="17">Immunoglobulin superfamily containing leucine-rich repeat protein 2</fullName>
    </recommendedName>
    <alternativeName>
        <fullName evidence="18">Leucine-rich repeat domain and immunoglobulin domain-containing axon extension protein</fullName>
    </alternativeName>
</protein>
<dbReference type="AlphaFoldDB" id="A0A9L0RLD2"/>
<keyword evidence="9" id="KW-0524">Neurogenesis</keyword>
<dbReference type="Pfam" id="PF13855">
    <property type="entry name" value="LRR_8"/>
    <property type="match status" value="2"/>
</dbReference>
<evidence type="ECO:0000256" key="7">
    <source>
        <dbReference type="ARBA" id="ARBA00022729"/>
    </source>
</evidence>
<organism evidence="22 23">
    <name type="scientific">Equus caballus</name>
    <name type="common">Horse</name>
    <dbReference type="NCBI Taxonomy" id="9796"/>
    <lineage>
        <taxon>Eukaryota</taxon>
        <taxon>Metazoa</taxon>
        <taxon>Chordata</taxon>
        <taxon>Craniata</taxon>
        <taxon>Vertebrata</taxon>
        <taxon>Euteleostomi</taxon>
        <taxon>Mammalia</taxon>
        <taxon>Eutheria</taxon>
        <taxon>Laurasiatheria</taxon>
        <taxon>Perissodactyla</taxon>
        <taxon>Equidae</taxon>
        <taxon>Equus</taxon>
    </lineage>
</organism>
<evidence type="ECO:0000256" key="2">
    <source>
        <dbReference type="ARBA" id="ARBA00022473"/>
    </source>
</evidence>
<sequence>MGREASVLWLSIPHFGTLRRGTVLPAAAPSSVRAPPRPSSRSTPAAIAPGLRSRRAVSSRGRARTRPGPETLSGQSRRSWRRDRLGFNRPRLETVQVREVEVRDVRLGPARLAAPGELRCLLAELETEPGILAPTLVLGGLCPGRLGLQPCQSRHWALQSRRRGLGLPVPQPFLVVPCPTASPSASSPKAKRTRKEVKTGWKIHKLCASTPEPRSLLLRQAPSSRPGKYPGPAIRDLTLHPRCWAPACPSPSSLPRFSQRPPWDSQSATTYPGRPLCSADKEAVPGPPRHSSAQPGPNSFRIRQSNRCGKHFGAVVLAPRHQVWRRGCRRGQRTGNQRTAGSAMVPLLVLWLVWALLGVAGACPEPCACVDKYAHQFADCAYKELREVPEGLPANVTTLSLSANKITVLRRGAFADVTQVTSLWLAHNEVRTVEPGALAVLSQLKNLDLSHNLISSFPWSDLRNLSALQLLKMNHNRLGSLPRDALGALPDLRSLRINDNRLRTLAPGTFDALSALSHLQLYHNPFHCGCSLVWLQAWAASTRVSLPEPDSIACASPPALKGLPVHRLPALSCAPPSVRLSVEPPPEAPGSPLRAGLALMLHCVAEGHPTPRLQWQLQIPGGTIVLEPPVLSREDEGDEVEDGEGEGDGDEPTQTEAPTPTPAPAWPAPPATPRFLALTNGSLLVPLLSAKEAGVYTCRAHNELGANSTSVRVAVAAAGPPKHAPGAGGDPDGQTPTSERKSTAKGRGNSVLPSKPEGKIKGQGLDRVSVLGESEGLEEAEAGEGEEAEDQVSADPVEEQRCGHGDPSRYVSNHAFNQSAELKPHVFELGVIALDVAEREARVQLTPLAARWGPGPGGAAGAGRPGRRPLRLLYLCPAGGGVAVQWSRVEEGVNAYWFRGLRPGTNYSVCLALAGEACHVQVVFATKKELPSLLVIVAVSVFLLVLATVPLLGAACCHLLAKHPGKPYRLILRPQAPDPMEKRIAADFDPRASYLESEKSYPAGGEVGGEEPEEAPVEGLDEDAEQEDAGGDLQREESLAACSLVESQSKANQEEFEAGSEYSDRLPLGAEAVNIAQEINGNYRQTAG</sequence>
<dbReference type="PANTHER" id="PTHR24366">
    <property type="entry name" value="IG(IMMUNOGLOBULIN) AND LRR(LEUCINE RICH REPEAT) DOMAINS"/>
    <property type="match status" value="1"/>
</dbReference>
<comment type="subcellular location">
    <subcellularLocation>
        <location evidence="1">Cell membrane</location>
        <topology evidence="1">Single-pass membrane protein</topology>
    </subcellularLocation>
</comment>
<keyword evidence="12" id="KW-1015">Disulfide bond</keyword>
<keyword evidence="2" id="KW-0217">Developmental protein</keyword>
<evidence type="ECO:0000256" key="16">
    <source>
        <dbReference type="ARBA" id="ARBA00065461"/>
    </source>
</evidence>
<dbReference type="PANTHER" id="PTHR24366:SF15">
    <property type="entry name" value="IMMUNOGLOBULIN SUPERFAMILY CONTAINING LEUCINE-RICH REPEAT PROTEIN 2"/>
    <property type="match status" value="1"/>
</dbReference>
<keyword evidence="11 20" id="KW-0472">Membrane</keyword>
<dbReference type="SUPFAM" id="SSF52058">
    <property type="entry name" value="L domain-like"/>
    <property type="match status" value="1"/>
</dbReference>
<feature type="transmembrane region" description="Helical" evidence="20">
    <location>
        <begin position="933"/>
        <end position="961"/>
    </location>
</feature>
<feature type="region of interest" description="Disordered" evidence="19">
    <location>
        <begin position="628"/>
        <end position="673"/>
    </location>
</feature>
<feature type="compositionally biased region" description="Basic residues" evidence="19">
    <location>
        <begin position="52"/>
        <end position="65"/>
    </location>
</feature>
<feature type="compositionally biased region" description="Low complexity" evidence="19">
    <location>
        <begin position="28"/>
        <end position="49"/>
    </location>
</feature>
<feature type="compositionally biased region" description="Polar residues" evidence="19">
    <location>
        <begin position="291"/>
        <end position="300"/>
    </location>
</feature>
<dbReference type="GO" id="GO:0005886">
    <property type="term" value="C:plasma membrane"/>
    <property type="evidence" value="ECO:0007669"/>
    <property type="project" value="UniProtKB-SubCell"/>
</dbReference>
<keyword evidence="13" id="KW-0325">Glycoprotein</keyword>
<evidence type="ECO:0000256" key="9">
    <source>
        <dbReference type="ARBA" id="ARBA00022902"/>
    </source>
</evidence>
<feature type="compositionally biased region" description="Acidic residues" evidence="19">
    <location>
        <begin position="775"/>
        <end position="792"/>
    </location>
</feature>
<accession>A0A9L0RLD2</accession>
<keyword evidence="14" id="KW-0393">Immunoglobulin domain</keyword>
<evidence type="ECO:0000256" key="20">
    <source>
        <dbReference type="SAM" id="Phobius"/>
    </source>
</evidence>
<evidence type="ECO:0000256" key="4">
    <source>
        <dbReference type="ARBA" id="ARBA00022553"/>
    </source>
</evidence>
<gene>
    <name evidence="22" type="primary">ISLR2</name>
</gene>
<feature type="region of interest" description="Disordered" evidence="19">
    <location>
        <begin position="719"/>
        <end position="805"/>
    </location>
</feature>
<dbReference type="InterPro" id="IPR013783">
    <property type="entry name" value="Ig-like_fold"/>
</dbReference>
<dbReference type="InterPro" id="IPR036179">
    <property type="entry name" value="Ig-like_dom_sf"/>
</dbReference>
<keyword evidence="6 20" id="KW-0812">Transmembrane</keyword>
<proteinExistence type="predicted"/>
<comment type="function">
    <text evidence="15">Required for axon extension during neural development.</text>
</comment>
<keyword evidence="4" id="KW-0597">Phosphoprotein</keyword>
<dbReference type="InterPro" id="IPR003591">
    <property type="entry name" value="Leu-rich_rpt_typical-subtyp"/>
</dbReference>
<feature type="region of interest" description="Disordered" evidence="19">
    <location>
        <begin position="999"/>
        <end position="1065"/>
    </location>
</feature>
<evidence type="ECO:0000256" key="5">
    <source>
        <dbReference type="ARBA" id="ARBA00022614"/>
    </source>
</evidence>
<dbReference type="SUPFAM" id="SSF48726">
    <property type="entry name" value="Immunoglobulin"/>
    <property type="match status" value="1"/>
</dbReference>
<evidence type="ECO:0000256" key="1">
    <source>
        <dbReference type="ARBA" id="ARBA00004162"/>
    </source>
</evidence>
<name>A0A9L0RLD2_HORSE</name>
<dbReference type="SMART" id="SM00082">
    <property type="entry name" value="LRRCT"/>
    <property type="match status" value="1"/>
</dbReference>
<evidence type="ECO:0000256" key="13">
    <source>
        <dbReference type="ARBA" id="ARBA00023180"/>
    </source>
</evidence>
<evidence type="ECO:0000256" key="19">
    <source>
        <dbReference type="SAM" id="MobiDB-lite"/>
    </source>
</evidence>
<dbReference type="InterPro" id="IPR000483">
    <property type="entry name" value="Cys-rich_flank_reg_C"/>
</dbReference>
<feature type="compositionally biased region" description="Pro residues" evidence="19">
    <location>
        <begin position="659"/>
        <end position="672"/>
    </location>
</feature>
<dbReference type="GeneTree" id="ENSGT00940000162846"/>
<evidence type="ECO:0000259" key="21">
    <source>
        <dbReference type="PROSITE" id="PS50835"/>
    </source>
</evidence>
<evidence type="ECO:0000256" key="11">
    <source>
        <dbReference type="ARBA" id="ARBA00023136"/>
    </source>
</evidence>
<dbReference type="GO" id="GO:0007399">
    <property type="term" value="P:nervous system development"/>
    <property type="evidence" value="ECO:0007669"/>
    <property type="project" value="UniProtKB-KW"/>
</dbReference>
<feature type="compositionally biased region" description="Acidic residues" evidence="19">
    <location>
        <begin position="1008"/>
        <end position="1030"/>
    </location>
</feature>
<dbReference type="InterPro" id="IPR001611">
    <property type="entry name" value="Leu-rich_rpt"/>
</dbReference>
<evidence type="ECO:0000256" key="8">
    <source>
        <dbReference type="ARBA" id="ARBA00022737"/>
    </source>
</evidence>
<evidence type="ECO:0000313" key="23">
    <source>
        <dbReference type="Proteomes" id="UP000002281"/>
    </source>
</evidence>
<dbReference type="Proteomes" id="UP000002281">
    <property type="component" value="Chromosome 1"/>
</dbReference>
<keyword evidence="7" id="KW-0732">Signal</keyword>
<evidence type="ECO:0000256" key="17">
    <source>
        <dbReference type="ARBA" id="ARBA00072157"/>
    </source>
</evidence>
<dbReference type="GO" id="GO:0009986">
    <property type="term" value="C:cell surface"/>
    <property type="evidence" value="ECO:0000318"/>
    <property type="project" value="GO_Central"/>
</dbReference>
<evidence type="ECO:0000313" key="22">
    <source>
        <dbReference type="Ensembl" id="ENSECAP00000064717.1"/>
    </source>
</evidence>
<feature type="domain" description="Ig-like" evidence="21">
    <location>
        <begin position="576"/>
        <end position="714"/>
    </location>
</feature>
<reference evidence="22 23" key="1">
    <citation type="journal article" date="2009" name="Science">
        <title>Genome sequence, comparative analysis, and population genetics of the domestic horse.</title>
        <authorList>
            <consortium name="Broad Institute Genome Sequencing Platform"/>
            <consortium name="Broad Institute Whole Genome Assembly Team"/>
            <person name="Wade C.M."/>
            <person name="Giulotto E."/>
            <person name="Sigurdsson S."/>
            <person name="Zoli M."/>
            <person name="Gnerre S."/>
            <person name="Imsland F."/>
            <person name="Lear T.L."/>
            <person name="Adelson D.L."/>
            <person name="Bailey E."/>
            <person name="Bellone R.R."/>
            <person name="Bloecker H."/>
            <person name="Distl O."/>
            <person name="Edgar R.C."/>
            <person name="Garber M."/>
            <person name="Leeb T."/>
            <person name="Mauceli E."/>
            <person name="MacLeod J.N."/>
            <person name="Penedo M.C.T."/>
            <person name="Raison J.M."/>
            <person name="Sharpe T."/>
            <person name="Vogel J."/>
            <person name="Andersson L."/>
            <person name="Antczak D.F."/>
            <person name="Biagi T."/>
            <person name="Binns M.M."/>
            <person name="Chowdhary B.P."/>
            <person name="Coleman S.J."/>
            <person name="Della Valle G."/>
            <person name="Fryc S."/>
            <person name="Guerin G."/>
            <person name="Hasegawa T."/>
            <person name="Hill E.W."/>
            <person name="Jurka J."/>
            <person name="Kiialainen A."/>
            <person name="Lindgren G."/>
            <person name="Liu J."/>
            <person name="Magnani E."/>
            <person name="Mickelson J.R."/>
            <person name="Murray J."/>
            <person name="Nergadze S.G."/>
            <person name="Onofrio R."/>
            <person name="Pedroni S."/>
            <person name="Piras M.F."/>
            <person name="Raudsepp T."/>
            <person name="Rocchi M."/>
            <person name="Roeed K.H."/>
            <person name="Ryder O.A."/>
            <person name="Searle S."/>
            <person name="Skow L."/>
            <person name="Swinburne J.E."/>
            <person name="Syvaenen A.C."/>
            <person name="Tozaki T."/>
            <person name="Valberg S.J."/>
            <person name="Vaudin M."/>
            <person name="White J.R."/>
            <person name="Zody M.C."/>
            <person name="Lander E.S."/>
            <person name="Lindblad-Toh K."/>
        </authorList>
    </citation>
    <scope>NUCLEOTIDE SEQUENCE [LARGE SCALE GENOMIC DNA]</scope>
    <source>
        <strain evidence="22 23">Thoroughbred</strain>
    </source>
</reference>
<keyword evidence="5" id="KW-0433">Leucine-rich repeat</keyword>
<keyword evidence="23" id="KW-1185">Reference proteome</keyword>
<evidence type="ECO:0000256" key="6">
    <source>
        <dbReference type="ARBA" id="ARBA00022692"/>
    </source>
</evidence>
<evidence type="ECO:0000256" key="14">
    <source>
        <dbReference type="ARBA" id="ARBA00023319"/>
    </source>
</evidence>
<evidence type="ECO:0000256" key="3">
    <source>
        <dbReference type="ARBA" id="ARBA00022475"/>
    </source>
</evidence>
<feature type="compositionally biased region" description="Acidic residues" evidence="19">
    <location>
        <begin position="635"/>
        <end position="653"/>
    </location>
</feature>
<reference evidence="22" key="2">
    <citation type="submission" date="2025-08" db="UniProtKB">
        <authorList>
            <consortium name="Ensembl"/>
        </authorList>
    </citation>
    <scope>IDENTIFICATION</scope>
    <source>
        <strain evidence="22">Thoroughbred</strain>
    </source>
</reference>
<dbReference type="GO" id="GO:0045773">
    <property type="term" value="P:positive regulation of axon extension"/>
    <property type="evidence" value="ECO:0000318"/>
    <property type="project" value="GO_Central"/>
</dbReference>
<keyword evidence="3" id="KW-1003">Cell membrane</keyword>
<keyword evidence="10 20" id="KW-1133">Transmembrane helix</keyword>
<dbReference type="FunFam" id="3.80.10.10:FF:000058">
    <property type="entry name" value="immunoglobulin superfamily containing leucine-rich repeat protein 2"/>
    <property type="match status" value="1"/>
</dbReference>
<dbReference type="SMART" id="SM00369">
    <property type="entry name" value="LRR_TYP"/>
    <property type="match status" value="5"/>
</dbReference>